<reference evidence="1" key="1">
    <citation type="submission" date="2020-04" db="EMBL/GenBank/DDBJ databases">
        <authorList>
            <person name="Broberg M."/>
        </authorList>
    </citation>
    <scope>NUCLEOTIDE SEQUENCE</scope>
</reference>
<proteinExistence type="predicted"/>
<keyword evidence="2" id="KW-1185">Reference proteome</keyword>
<dbReference type="Proteomes" id="UP000836387">
    <property type="component" value="Unassembled WGS sequence"/>
</dbReference>
<dbReference type="EMBL" id="CADEHS020000155">
    <property type="protein sequence ID" value="CAG9950139.1"/>
    <property type="molecule type" value="Genomic_DNA"/>
</dbReference>
<accession>A0ACA9UA07</accession>
<reference evidence="1" key="2">
    <citation type="submission" date="2021-10" db="EMBL/GenBank/DDBJ databases">
        <authorList>
            <person name="Piombo E."/>
        </authorList>
    </citation>
    <scope>NUCLEOTIDE SEQUENCE</scope>
</reference>
<sequence>MPSPRSLSGSQPAWTPYTAAPAYTAAPSRTLSPNMRLPSPQHPPSLRVGASPLPAVTTYDTRTVTTAGYASSGLHAPITHHHASTTPPRWDAPTPNYNDSYPSLASHHTQGGHAVYTNATASYNDAGVPRA</sequence>
<evidence type="ECO:0000313" key="1">
    <source>
        <dbReference type="EMBL" id="CAG9950139.1"/>
    </source>
</evidence>
<gene>
    <name evidence="1" type="ORF">CRV2_00021923</name>
</gene>
<comment type="caution">
    <text evidence="1">The sequence shown here is derived from an EMBL/GenBank/DDBJ whole genome shotgun (WGS) entry which is preliminary data.</text>
</comment>
<protein>
    <submittedName>
        <fullName evidence="1">Uncharacterized protein</fullName>
    </submittedName>
</protein>
<evidence type="ECO:0000313" key="2">
    <source>
        <dbReference type="Proteomes" id="UP000836387"/>
    </source>
</evidence>
<organism evidence="1 2">
    <name type="scientific">Clonostachys rosea f. rosea IK726</name>
    <dbReference type="NCBI Taxonomy" id="1349383"/>
    <lineage>
        <taxon>Eukaryota</taxon>
        <taxon>Fungi</taxon>
        <taxon>Dikarya</taxon>
        <taxon>Ascomycota</taxon>
        <taxon>Pezizomycotina</taxon>
        <taxon>Sordariomycetes</taxon>
        <taxon>Hypocreomycetidae</taxon>
        <taxon>Hypocreales</taxon>
        <taxon>Bionectriaceae</taxon>
        <taxon>Clonostachys</taxon>
    </lineage>
</organism>
<name>A0ACA9UA07_BIOOC</name>